<dbReference type="InterPro" id="IPR014757">
    <property type="entry name" value="Tscrpt_reg_IclR_C"/>
</dbReference>
<dbReference type="Pfam" id="PF01614">
    <property type="entry name" value="IclR_C"/>
    <property type="match status" value="1"/>
</dbReference>
<evidence type="ECO:0000259" key="4">
    <source>
        <dbReference type="PROSITE" id="PS51077"/>
    </source>
</evidence>
<feature type="domain" description="IclR-ED" evidence="5">
    <location>
        <begin position="69"/>
        <end position="253"/>
    </location>
</feature>
<keyword evidence="2" id="KW-0238">DNA-binding</keyword>
<evidence type="ECO:0000313" key="6">
    <source>
        <dbReference type="EMBL" id="RAV21816.1"/>
    </source>
</evidence>
<proteinExistence type="predicted"/>
<dbReference type="GO" id="GO:0003700">
    <property type="term" value="F:DNA-binding transcription factor activity"/>
    <property type="evidence" value="ECO:0007669"/>
    <property type="project" value="TreeGrafter"/>
</dbReference>
<name>A0A329MR60_9BACL</name>
<keyword evidence="1" id="KW-0805">Transcription regulation</keyword>
<sequence length="253" mass="28219">MDRKYWVPALERADAVLQAIADEPSRLRLIELSKKLNINKSTMFSLLHTLETLHWVVRDKADTYSLGPVFARFGSSYFQQYSLVEHFQKEAASSMREIGETIQMGRLDGRDVFYLAKMDAPSPVRIASDPGMRFPAHATGLGKALLACLSNAELDALYGGDEPFRQITPYSLPDYPSLLTELDEVRRNGYAYDLQESVIGFCCVAAPILDSDGKAKAAVSFSMPQHLWEFKKDAARTEICALAAKLSLSNNRS</sequence>
<evidence type="ECO:0000313" key="7">
    <source>
        <dbReference type="Proteomes" id="UP000250369"/>
    </source>
</evidence>
<feature type="domain" description="HTH iclR-type" evidence="4">
    <location>
        <begin position="7"/>
        <end position="68"/>
    </location>
</feature>
<dbReference type="EMBL" id="QMFB01000003">
    <property type="protein sequence ID" value="RAV21816.1"/>
    <property type="molecule type" value="Genomic_DNA"/>
</dbReference>
<dbReference type="GO" id="GO:0045892">
    <property type="term" value="P:negative regulation of DNA-templated transcription"/>
    <property type="evidence" value="ECO:0007669"/>
    <property type="project" value="TreeGrafter"/>
</dbReference>
<dbReference type="Gene3D" id="3.30.450.40">
    <property type="match status" value="1"/>
</dbReference>
<dbReference type="PROSITE" id="PS51077">
    <property type="entry name" value="HTH_ICLR"/>
    <property type="match status" value="1"/>
</dbReference>
<dbReference type="InterPro" id="IPR050707">
    <property type="entry name" value="HTH_MetabolicPath_Reg"/>
</dbReference>
<dbReference type="InterPro" id="IPR036388">
    <property type="entry name" value="WH-like_DNA-bd_sf"/>
</dbReference>
<organism evidence="6 7">
    <name type="scientific">Paenibacillus contaminans</name>
    <dbReference type="NCBI Taxonomy" id="450362"/>
    <lineage>
        <taxon>Bacteria</taxon>
        <taxon>Bacillati</taxon>
        <taxon>Bacillota</taxon>
        <taxon>Bacilli</taxon>
        <taxon>Bacillales</taxon>
        <taxon>Paenibacillaceae</taxon>
        <taxon>Paenibacillus</taxon>
    </lineage>
</organism>
<dbReference type="InterPro" id="IPR029016">
    <property type="entry name" value="GAF-like_dom_sf"/>
</dbReference>
<keyword evidence="3" id="KW-0804">Transcription</keyword>
<dbReference type="Gene3D" id="1.10.10.10">
    <property type="entry name" value="Winged helix-like DNA-binding domain superfamily/Winged helix DNA-binding domain"/>
    <property type="match status" value="1"/>
</dbReference>
<protein>
    <submittedName>
        <fullName evidence="6">IclR family transcriptional regulator</fullName>
    </submittedName>
</protein>
<dbReference type="SUPFAM" id="SSF46785">
    <property type="entry name" value="Winged helix' DNA-binding domain"/>
    <property type="match status" value="1"/>
</dbReference>
<dbReference type="InterPro" id="IPR036390">
    <property type="entry name" value="WH_DNA-bd_sf"/>
</dbReference>
<dbReference type="GO" id="GO:0003677">
    <property type="term" value="F:DNA binding"/>
    <property type="evidence" value="ECO:0007669"/>
    <property type="project" value="UniProtKB-KW"/>
</dbReference>
<dbReference type="SUPFAM" id="SSF55781">
    <property type="entry name" value="GAF domain-like"/>
    <property type="match status" value="1"/>
</dbReference>
<dbReference type="AlphaFoldDB" id="A0A329MR60"/>
<keyword evidence="7" id="KW-1185">Reference proteome</keyword>
<dbReference type="PANTHER" id="PTHR30136">
    <property type="entry name" value="HELIX-TURN-HELIX TRANSCRIPTIONAL REGULATOR, ICLR FAMILY"/>
    <property type="match status" value="1"/>
</dbReference>
<dbReference type="Proteomes" id="UP000250369">
    <property type="component" value="Unassembled WGS sequence"/>
</dbReference>
<dbReference type="InterPro" id="IPR005471">
    <property type="entry name" value="Tscrpt_reg_IclR_N"/>
</dbReference>
<dbReference type="PROSITE" id="PS51078">
    <property type="entry name" value="ICLR_ED"/>
    <property type="match status" value="1"/>
</dbReference>
<accession>A0A329MR60</accession>
<dbReference type="SMART" id="SM00346">
    <property type="entry name" value="HTH_ICLR"/>
    <property type="match status" value="1"/>
</dbReference>
<dbReference type="RefSeq" id="WP_113030127.1">
    <property type="nucleotide sequence ID" value="NZ_QMFB01000003.1"/>
</dbReference>
<evidence type="ECO:0000256" key="1">
    <source>
        <dbReference type="ARBA" id="ARBA00023015"/>
    </source>
</evidence>
<dbReference type="Pfam" id="PF09339">
    <property type="entry name" value="HTH_IclR"/>
    <property type="match status" value="1"/>
</dbReference>
<comment type="caution">
    <text evidence="6">The sequence shown here is derived from an EMBL/GenBank/DDBJ whole genome shotgun (WGS) entry which is preliminary data.</text>
</comment>
<dbReference type="PANTHER" id="PTHR30136:SF24">
    <property type="entry name" value="HTH-TYPE TRANSCRIPTIONAL REPRESSOR ALLR"/>
    <property type="match status" value="1"/>
</dbReference>
<dbReference type="OrthoDB" id="9791752at2"/>
<reference evidence="6 7" key="1">
    <citation type="journal article" date="2009" name="Int. J. Syst. Evol. Microbiol.">
        <title>Paenibacillus contaminans sp. nov., isolated from a contaminated laboratory plate.</title>
        <authorList>
            <person name="Chou J.H."/>
            <person name="Lee J.H."/>
            <person name="Lin M.C."/>
            <person name="Chang P.S."/>
            <person name="Arun A.B."/>
            <person name="Young C.C."/>
            <person name="Chen W.M."/>
        </authorList>
    </citation>
    <scope>NUCLEOTIDE SEQUENCE [LARGE SCALE GENOMIC DNA]</scope>
    <source>
        <strain evidence="6 7">CKOBP-6</strain>
    </source>
</reference>
<evidence type="ECO:0000256" key="2">
    <source>
        <dbReference type="ARBA" id="ARBA00023125"/>
    </source>
</evidence>
<evidence type="ECO:0000259" key="5">
    <source>
        <dbReference type="PROSITE" id="PS51078"/>
    </source>
</evidence>
<gene>
    <name evidence="6" type="ORF">DQG23_07085</name>
</gene>
<evidence type="ECO:0000256" key="3">
    <source>
        <dbReference type="ARBA" id="ARBA00023163"/>
    </source>
</evidence>